<organism evidence="2 3">
    <name type="scientific">Hyaloscypha hepaticicola</name>
    <dbReference type="NCBI Taxonomy" id="2082293"/>
    <lineage>
        <taxon>Eukaryota</taxon>
        <taxon>Fungi</taxon>
        <taxon>Dikarya</taxon>
        <taxon>Ascomycota</taxon>
        <taxon>Pezizomycotina</taxon>
        <taxon>Leotiomycetes</taxon>
        <taxon>Helotiales</taxon>
        <taxon>Hyaloscyphaceae</taxon>
        <taxon>Hyaloscypha</taxon>
    </lineage>
</organism>
<gene>
    <name evidence="2" type="ORF">NA56DRAFT_500537</name>
</gene>
<keyword evidence="3" id="KW-1185">Reference proteome</keyword>
<feature type="region of interest" description="Disordered" evidence="1">
    <location>
        <begin position="72"/>
        <end position="200"/>
    </location>
</feature>
<feature type="compositionally biased region" description="Polar residues" evidence="1">
    <location>
        <begin position="112"/>
        <end position="122"/>
    </location>
</feature>
<feature type="compositionally biased region" description="Basic and acidic residues" evidence="1">
    <location>
        <begin position="152"/>
        <end position="164"/>
    </location>
</feature>
<reference evidence="2 3" key="1">
    <citation type="submission" date="2016-05" db="EMBL/GenBank/DDBJ databases">
        <title>A degradative enzymes factory behind the ericoid mycorrhizal symbiosis.</title>
        <authorList>
            <consortium name="DOE Joint Genome Institute"/>
            <person name="Martino E."/>
            <person name="Morin E."/>
            <person name="Grelet G."/>
            <person name="Kuo A."/>
            <person name="Kohler A."/>
            <person name="Daghino S."/>
            <person name="Barry K."/>
            <person name="Choi C."/>
            <person name="Cichocki N."/>
            <person name="Clum A."/>
            <person name="Copeland A."/>
            <person name="Hainaut M."/>
            <person name="Haridas S."/>
            <person name="Labutti K."/>
            <person name="Lindquist E."/>
            <person name="Lipzen A."/>
            <person name="Khouja H.-R."/>
            <person name="Murat C."/>
            <person name="Ohm R."/>
            <person name="Olson A."/>
            <person name="Spatafora J."/>
            <person name="Veneault-Fourrey C."/>
            <person name="Henrissat B."/>
            <person name="Grigoriev I."/>
            <person name="Martin F."/>
            <person name="Perotto S."/>
        </authorList>
    </citation>
    <scope>NUCLEOTIDE SEQUENCE [LARGE SCALE GENOMIC DNA]</scope>
    <source>
        <strain evidence="2 3">UAMH 7357</strain>
    </source>
</reference>
<accession>A0A2J6PE22</accession>
<feature type="compositionally biased region" description="Polar residues" evidence="1">
    <location>
        <begin position="29"/>
        <end position="38"/>
    </location>
</feature>
<feature type="compositionally biased region" description="Acidic residues" evidence="1">
    <location>
        <begin position="178"/>
        <end position="188"/>
    </location>
</feature>
<dbReference type="EMBL" id="KZ613556">
    <property type="protein sequence ID" value="PMD12282.1"/>
    <property type="molecule type" value="Genomic_DNA"/>
</dbReference>
<proteinExistence type="predicted"/>
<name>A0A2J6PE22_9HELO</name>
<dbReference type="Proteomes" id="UP000235672">
    <property type="component" value="Unassembled WGS sequence"/>
</dbReference>
<dbReference type="AlphaFoldDB" id="A0A2J6PE22"/>
<evidence type="ECO:0000313" key="2">
    <source>
        <dbReference type="EMBL" id="PMD12282.1"/>
    </source>
</evidence>
<dbReference type="OrthoDB" id="5380548at2759"/>
<evidence type="ECO:0000313" key="3">
    <source>
        <dbReference type="Proteomes" id="UP000235672"/>
    </source>
</evidence>
<sequence length="200" mass="21871">MEDQCPKNSAFEVGDTAVERDGSLDDDNGSTLGDNSGGSLEDPIVLLGSDDSSASRAEANDISLYAESVAADEDLLDSPETTVDSTTPAPSNLDKWHDIDDFLETPRLQLAEQESSTSNPTRSPDRCTVRARSEAIMSHPACPRSQSPVHLPTDRSAVDEHELVRPALNPDIFKEDREQQEDDDNDNEDGWRHPPIQQEG</sequence>
<feature type="compositionally biased region" description="Polar residues" evidence="1">
    <location>
        <begin position="79"/>
        <end position="90"/>
    </location>
</feature>
<feature type="region of interest" description="Disordered" evidence="1">
    <location>
        <begin position="1"/>
        <end position="59"/>
    </location>
</feature>
<feature type="compositionally biased region" description="Basic and acidic residues" evidence="1">
    <location>
        <begin position="123"/>
        <end position="133"/>
    </location>
</feature>
<protein>
    <submittedName>
        <fullName evidence="2">Uncharacterized protein</fullName>
    </submittedName>
</protein>
<evidence type="ECO:0000256" key="1">
    <source>
        <dbReference type="SAM" id="MobiDB-lite"/>
    </source>
</evidence>